<gene>
    <name evidence="1" type="ORF">L1987_52682</name>
</gene>
<reference evidence="2" key="1">
    <citation type="journal article" date="2022" name="Mol. Ecol. Resour.">
        <title>The genomes of chicory, endive, great burdock and yacon provide insights into Asteraceae palaeo-polyploidization history and plant inulin production.</title>
        <authorList>
            <person name="Fan W."/>
            <person name="Wang S."/>
            <person name="Wang H."/>
            <person name="Wang A."/>
            <person name="Jiang F."/>
            <person name="Liu H."/>
            <person name="Zhao H."/>
            <person name="Xu D."/>
            <person name="Zhang Y."/>
        </authorList>
    </citation>
    <scope>NUCLEOTIDE SEQUENCE [LARGE SCALE GENOMIC DNA]</scope>
    <source>
        <strain evidence="2">cv. Yunnan</strain>
    </source>
</reference>
<organism evidence="1 2">
    <name type="scientific">Smallanthus sonchifolius</name>
    <dbReference type="NCBI Taxonomy" id="185202"/>
    <lineage>
        <taxon>Eukaryota</taxon>
        <taxon>Viridiplantae</taxon>
        <taxon>Streptophyta</taxon>
        <taxon>Embryophyta</taxon>
        <taxon>Tracheophyta</taxon>
        <taxon>Spermatophyta</taxon>
        <taxon>Magnoliopsida</taxon>
        <taxon>eudicotyledons</taxon>
        <taxon>Gunneridae</taxon>
        <taxon>Pentapetalae</taxon>
        <taxon>asterids</taxon>
        <taxon>campanulids</taxon>
        <taxon>Asterales</taxon>
        <taxon>Asteraceae</taxon>
        <taxon>Asteroideae</taxon>
        <taxon>Heliantheae alliance</taxon>
        <taxon>Millerieae</taxon>
        <taxon>Smallanthus</taxon>
    </lineage>
</organism>
<dbReference type="EMBL" id="CM042034">
    <property type="protein sequence ID" value="KAI3762257.1"/>
    <property type="molecule type" value="Genomic_DNA"/>
</dbReference>
<sequence length="103" mass="10932">MEEPAWVPNRFSSGQGRDNVVSGAGERLGWWLEDPQATLMRTGAGGDVRGGTNGGGCAAAQRRLGFFLLNPNFRHKAEVLLMAASTRSTSQGPSQTTVFPDPA</sequence>
<evidence type="ECO:0000313" key="1">
    <source>
        <dbReference type="EMBL" id="KAI3762257.1"/>
    </source>
</evidence>
<reference evidence="1 2" key="2">
    <citation type="journal article" date="2022" name="Mol. Ecol. Resour.">
        <title>The genomes of chicory, endive, great burdock and yacon provide insights into Asteraceae paleo-polyploidization history and plant inulin production.</title>
        <authorList>
            <person name="Fan W."/>
            <person name="Wang S."/>
            <person name="Wang H."/>
            <person name="Wang A."/>
            <person name="Jiang F."/>
            <person name="Liu H."/>
            <person name="Zhao H."/>
            <person name="Xu D."/>
            <person name="Zhang Y."/>
        </authorList>
    </citation>
    <scope>NUCLEOTIDE SEQUENCE [LARGE SCALE GENOMIC DNA]</scope>
    <source>
        <strain evidence="2">cv. Yunnan</strain>
        <tissue evidence="1">Leaves</tissue>
    </source>
</reference>
<comment type="caution">
    <text evidence="1">The sequence shown here is derived from an EMBL/GenBank/DDBJ whole genome shotgun (WGS) entry which is preliminary data.</text>
</comment>
<evidence type="ECO:0000313" key="2">
    <source>
        <dbReference type="Proteomes" id="UP001056120"/>
    </source>
</evidence>
<accession>A0ACB9ETU1</accession>
<dbReference type="Proteomes" id="UP001056120">
    <property type="component" value="Linkage Group LG17"/>
</dbReference>
<keyword evidence="2" id="KW-1185">Reference proteome</keyword>
<protein>
    <submittedName>
        <fullName evidence="1">Uncharacterized protein</fullName>
    </submittedName>
</protein>
<name>A0ACB9ETU1_9ASTR</name>
<proteinExistence type="predicted"/>